<protein>
    <submittedName>
        <fullName evidence="1">Uncharacterized protein</fullName>
    </submittedName>
</protein>
<comment type="caution">
    <text evidence="1">The sequence shown here is derived from an EMBL/GenBank/DDBJ whole genome shotgun (WGS) entry which is preliminary data.</text>
</comment>
<accession>A0AAN9NZ82</accession>
<reference evidence="1 2" key="1">
    <citation type="submission" date="2024-01" db="EMBL/GenBank/DDBJ databases">
        <title>The genomes of 5 underutilized Papilionoideae crops provide insights into root nodulation and disease resistanc.</title>
        <authorList>
            <person name="Jiang F."/>
        </authorList>
    </citation>
    <scope>NUCLEOTIDE SEQUENCE [LARGE SCALE GENOMIC DNA]</scope>
    <source>
        <strain evidence="1">JINMINGXINNONG_FW02</strain>
        <tissue evidence="1">Leaves</tissue>
    </source>
</reference>
<gene>
    <name evidence="1" type="ORF">VNO80_00704</name>
</gene>
<organism evidence="1 2">
    <name type="scientific">Phaseolus coccineus</name>
    <name type="common">Scarlet runner bean</name>
    <name type="synonym">Phaseolus multiflorus</name>
    <dbReference type="NCBI Taxonomy" id="3886"/>
    <lineage>
        <taxon>Eukaryota</taxon>
        <taxon>Viridiplantae</taxon>
        <taxon>Streptophyta</taxon>
        <taxon>Embryophyta</taxon>
        <taxon>Tracheophyta</taxon>
        <taxon>Spermatophyta</taxon>
        <taxon>Magnoliopsida</taxon>
        <taxon>eudicotyledons</taxon>
        <taxon>Gunneridae</taxon>
        <taxon>Pentapetalae</taxon>
        <taxon>rosids</taxon>
        <taxon>fabids</taxon>
        <taxon>Fabales</taxon>
        <taxon>Fabaceae</taxon>
        <taxon>Papilionoideae</taxon>
        <taxon>50 kb inversion clade</taxon>
        <taxon>NPAAA clade</taxon>
        <taxon>indigoferoid/millettioid clade</taxon>
        <taxon>Phaseoleae</taxon>
        <taxon>Phaseolus</taxon>
    </lineage>
</organism>
<dbReference type="Proteomes" id="UP001374584">
    <property type="component" value="Unassembled WGS sequence"/>
</dbReference>
<evidence type="ECO:0000313" key="1">
    <source>
        <dbReference type="EMBL" id="KAK7382046.1"/>
    </source>
</evidence>
<dbReference type="EMBL" id="JAYMYR010000001">
    <property type="protein sequence ID" value="KAK7382046.1"/>
    <property type="molecule type" value="Genomic_DNA"/>
</dbReference>
<sequence>MACLITYPRLILQILGNLDCGGVPLFIICTPLHFASFITSIRNLGNPAEIVTEANPADPKETNPMLTFPTLTSLTLWDLPKFKHNTIHSIHDATAKHLTVGENELKMTVDGEFQTNLLHKLKAFTLHFHVECDEFPDYGFLQQLPNIKKLVVCDFSFKVMFCCESSKNSGLLLQLKELHLESLGELVSIGIVKPRLESDLNFAVRRISEEKRQMLLMWPRDMLMWLHALLGRTHHVNFHHPHCPHSLPRLQSHPFRHGQPVPRLLPRARHHCTMSINYSPPSLPSLQSFCRSLSNISSSPPNHRHFDTPRRFAAFAPRLSHLFLLPLSQSTPVHTALKGLAAETLSVYNNSSKILILVNYKSLYSSLQKRAIVISSWLALLASALLTGGGNNDLCKKVSNLARDMKLTQFKGPSLSLHLF</sequence>
<evidence type="ECO:0000313" key="2">
    <source>
        <dbReference type="Proteomes" id="UP001374584"/>
    </source>
</evidence>
<keyword evidence="2" id="KW-1185">Reference proteome</keyword>
<dbReference type="AlphaFoldDB" id="A0AAN9NZ82"/>
<proteinExistence type="predicted"/>
<name>A0AAN9NZ82_PHACN</name>